<comment type="caution">
    <text evidence="2">The sequence shown here is derived from an EMBL/GenBank/DDBJ whole genome shotgun (WGS) entry which is preliminary data.</text>
</comment>
<accession>A0ABV4T545</accession>
<protein>
    <submittedName>
        <fullName evidence="2">DUF2281 domain-containing protein</fullName>
    </submittedName>
</protein>
<reference evidence="2 3" key="1">
    <citation type="submission" date="2023-03" db="EMBL/GenBank/DDBJ databases">
        <title>Speciation in Pyrococcus: adaptation to high temperature as a mechanism.</title>
        <authorList>
            <person name="Gu J."/>
        </authorList>
    </citation>
    <scope>NUCLEOTIDE SEQUENCE [LARGE SCALE GENOMIC DNA]</scope>
    <source>
        <strain evidence="2 3">LMOA34</strain>
    </source>
</reference>
<dbReference type="EMBL" id="JARRIG010000005">
    <property type="protein sequence ID" value="MFA4804831.1"/>
    <property type="molecule type" value="Genomic_DNA"/>
</dbReference>
<organism evidence="2 3">
    <name type="scientific">Pyrococcus kukulkanii</name>
    <dbReference type="NCBI Taxonomy" id="1609559"/>
    <lineage>
        <taxon>Archaea</taxon>
        <taxon>Methanobacteriati</taxon>
        <taxon>Methanobacteriota</taxon>
        <taxon>Thermococci</taxon>
        <taxon>Thermococcales</taxon>
        <taxon>Thermococcaceae</taxon>
        <taxon>Pyrococcus</taxon>
    </lineage>
</organism>
<dbReference type="InterPro" id="IPR018739">
    <property type="entry name" value="DUF2281"/>
</dbReference>
<evidence type="ECO:0000259" key="1">
    <source>
        <dbReference type="Pfam" id="PF10047"/>
    </source>
</evidence>
<name>A0ABV4T545_9EURY</name>
<gene>
    <name evidence="2" type="ORF">P8X34_08850</name>
</gene>
<dbReference type="Pfam" id="PF10047">
    <property type="entry name" value="DUF2281"/>
    <property type="match status" value="1"/>
</dbReference>
<evidence type="ECO:0000313" key="2">
    <source>
        <dbReference type="EMBL" id="MFA4804831.1"/>
    </source>
</evidence>
<dbReference type="Proteomes" id="UP001571980">
    <property type="component" value="Unassembled WGS sequence"/>
</dbReference>
<dbReference type="RefSeq" id="WP_372824007.1">
    <property type="nucleotide sequence ID" value="NZ_CP122538.1"/>
</dbReference>
<proteinExistence type="predicted"/>
<keyword evidence="3" id="KW-1185">Reference proteome</keyword>
<evidence type="ECO:0000313" key="3">
    <source>
        <dbReference type="Proteomes" id="UP001571980"/>
    </source>
</evidence>
<feature type="domain" description="DUF2281" evidence="1">
    <location>
        <begin position="5"/>
        <end position="62"/>
    </location>
</feature>
<sequence length="66" mass="8144">MEKAYELFQKLPDDLKREVIDYIEFLLERKAKKKQGRLRLTWKGALKEFKDKYSSVELQHKALEWW</sequence>